<dbReference type="EMBL" id="JAPDUS010000009">
    <property type="protein sequence ID" value="MCW4093212.1"/>
    <property type="molecule type" value="Genomic_DNA"/>
</dbReference>
<dbReference type="Proteomes" id="UP000284548">
    <property type="component" value="Unassembled WGS sequence"/>
</dbReference>
<dbReference type="EMBL" id="QRVA01000002">
    <property type="protein sequence ID" value="RGS19401.1"/>
    <property type="molecule type" value="Genomic_DNA"/>
</dbReference>
<dbReference type="Proteomes" id="UP000285776">
    <property type="component" value="Unassembled WGS sequence"/>
</dbReference>
<evidence type="ECO:0000313" key="24">
    <source>
        <dbReference type="Proteomes" id="UP000450161"/>
    </source>
</evidence>
<dbReference type="Proteomes" id="UP000421408">
    <property type="component" value="Unassembled WGS sequence"/>
</dbReference>
<dbReference type="EMBL" id="VZCY01000089">
    <property type="protein sequence ID" value="MQN10366.1"/>
    <property type="molecule type" value="Genomic_DNA"/>
</dbReference>
<evidence type="ECO:0000313" key="23">
    <source>
        <dbReference type="Proteomes" id="UP000421408"/>
    </source>
</evidence>
<dbReference type="Proteomes" id="UP001209074">
    <property type="component" value="Unassembled WGS sequence"/>
</dbReference>
<evidence type="ECO:0000313" key="13">
    <source>
        <dbReference type="EMBL" id="RHG64972.1"/>
    </source>
</evidence>
<dbReference type="AlphaFoldDB" id="A0A174S7U5"/>
<reference evidence="1" key="4">
    <citation type="submission" date="2022-07" db="EMBL/GenBank/DDBJ databases">
        <title>Prevotella copri.</title>
        <authorList>
            <person name="Yang C."/>
        </authorList>
    </citation>
    <scope>NUCLEOTIDE SEQUENCE</scope>
    <source>
        <strain evidence="1">HF1476</strain>
    </source>
</reference>
<evidence type="ECO:0000313" key="18">
    <source>
        <dbReference type="Proteomes" id="UP000285776"/>
    </source>
</evidence>
<evidence type="ECO:0000313" key="20">
    <source>
        <dbReference type="Proteomes" id="UP000286501"/>
    </source>
</evidence>
<evidence type="ECO:0000313" key="22">
    <source>
        <dbReference type="Proteomes" id="UP000420707"/>
    </source>
</evidence>
<comment type="caution">
    <text evidence="1">The sequence shown here is derived from an EMBL/GenBank/DDBJ whole genome shotgun (WGS) entry which is preliminary data.</text>
</comment>
<evidence type="ECO:0000313" key="15">
    <source>
        <dbReference type="Proteomes" id="UP000283872"/>
    </source>
</evidence>
<protein>
    <submittedName>
        <fullName evidence="1">GxxExxY protein</fullName>
    </submittedName>
</protein>
<dbReference type="EMBL" id="VZCR01000095">
    <property type="protein sequence ID" value="MQN33072.1"/>
    <property type="molecule type" value="Genomic_DNA"/>
</dbReference>
<evidence type="ECO:0000313" key="11">
    <source>
        <dbReference type="EMBL" id="RGW81250.1"/>
    </source>
</evidence>
<evidence type="ECO:0000313" key="14">
    <source>
        <dbReference type="EMBL" id="RHH84824.1"/>
    </source>
</evidence>
<evidence type="ECO:0000313" key="8">
    <source>
        <dbReference type="EMBL" id="MST77663.1"/>
    </source>
</evidence>
<dbReference type="Proteomes" id="UP000420707">
    <property type="component" value="Unassembled WGS sequence"/>
</dbReference>
<dbReference type="EMBL" id="QRVN01000001">
    <property type="protein sequence ID" value="RGS48941.1"/>
    <property type="molecule type" value="Genomic_DNA"/>
</dbReference>
<dbReference type="InterPro" id="IPR011604">
    <property type="entry name" value="PDDEXK-like_dom_sf"/>
</dbReference>
<evidence type="ECO:0000313" key="16">
    <source>
        <dbReference type="Proteomes" id="UP000284548"/>
    </source>
</evidence>
<dbReference type="Proteomes" id="UP000286501">
    <property type="component" value="Unassembled WGS sequence"/>
</dbReference>
<evidence type="ECO:0000313" key="10">
    <source>
        <dbReference type="EMBL" id="RGS48941.1"/>
    </source>
</evidence>
<evidence type="ECO:0000313" key="1">
    <source>
        <dbReference type="EMBL" id="MCP9599617.1"/>
    </source>
</evidence>
<reference evidence="7" key="6">
    <citation type="submission" date="2022-12" db="EMBL/GenBank/DDBJ databases">
        <title>Distinct polysaccharide growth profiles of human intestinal Prevotella copri isolates.</title>
        <authorList>
            <person name="Fehlner-Peach H."/>
            <person name="Magnabosco C."/>
            <person name="Raghavan V."/>
            <person name="Scher J.U."/>
            <person name="Tett A."/>
            <person name="Cox L.M."/>
            <person name="Gottsegen C."/>
            <person name="Watters A."/>
            <person name="Wiltshire- Gordon J.D."/>
            <person name="Segata N."/>
            <person name="Bonneau R."/>
            <person name="Littman D.R."/>
        </authorList>
    </citation>
    <scope>NUCLEOTIDE SEQUENCE</scope>
    <source>
        <strain evidence="7">IAA108</strain>
        <strain evidence="22">iAP146</strain>
    </source>
</reference>
<dbReference type="InterPro" id="IPR026350">
    <property type="entry name" value="GxxExxY"/>
</dbReference>
<evidence type="ECO:0000313" key="12">
    <source>
        <dbReference type="EMBL" id="RGX90898.1"/>
    </source>
</evidence>
<dbReference type="Gene3D" id="3.90.320.10">
    <property type="match status" value="1"/>
</dbReference>
<dbReference type="EMBL" id="JANDWN010000014">
    <property type="protein sequence ID" value="MCP9599617.1"/>
    <property type="molecule type" value="Genomic_DNA"/>
</dbReference>
<accession>A0A174S7U5</accession>
<evidence type="ECO:0000313" key="3">
    <source>
        <dbReference type="EMBL" id="MCW4136631.1"/>
    </source>
</evidence>
<dbReference type="Pfam" id="PF13366">
    <property type="entry name" value="PDDEXK_3"/>
    <property type="match status" value="1"/>
</dbReference>
<evidence type="ECO:0000313" key="4">
    <source>
        <dbReference type="EMBL" id="MCW4166311.1"/>
    </source>
</evidence>
<dbReference type="EMBL" id="JAPDUM010000002">
    <property type="protein sequence ID" value="MCW4166311.1"/>
    <property type="molecule type" value="Genomic_DNA"/>
</dbReference>
<dbReference type="EMBL" id="QSCI01000090">
    <property type="protein sequence ID" value="RGX90898.1"/>
    <property type="molecule type" value="Genomic_DNA"/>
</dbReference>
<dbReference type="EMBL" id="QRIN01000037">
    <property type="protein sequence ID" value="RHG64972.1"/>
    <property type="molecule type" value="Genomic_DNA"/>
</dbReference>
<dbReference type="EMBL" id="QRKB01000002">
    <property type="protein sequence ID" value="RHH84824.1"/>
    <property type="molecule type" value="Genomic_DNA"/>
</dbReference>
<evidence type="ECO:0000313" key="7">
    <source>
        <dbReference type="EMBL" id="MQN82566.1"/>
    </source>
</evidence>
<evidence type="ECO:0000313" key="2">
    <source>
        <dbReference type="EMBL" id="MCW4093212.1"/>
    </source>
</evidence>
<evidence type="ECO:0000313" key="25">
    <source>
        <dbReference type="Proteomes" id="UP001204486"/>
    </source>
</evidence>
<reference evidence="2" key="5">
    <citation type="submission" date="2022-11" db="EMBL/GenBank/DDBJ databases">
        <title>Genomic repertoires linked with pathogenic potency of arthritogenic Prevotella copri isolated from the gut of rheumatoid arthritis patients.</title>
        <authorList>
            <person name="Nii T."/>
            <person name="Maeda Y."/>
            <person name="Motooka D."/>
            <person name="Naito M."/>
            <person name="Matsumoto Y."/>
            <person name="Ogawa T."/>
            <person name="Oguro-Igashira E."/>
            <person name="Kishikawa T."/>
            <person name="Yamashita M."/>
            <person name="Koizumi S."/>
            <person name="Kurakawa T."/>
            <person name="Okumura R."/>
            <person name="Kayama H."/>
            <person name="Murakami M."/>
            <person name="Sakaguchi T."/>
            <person name="Das B."/>
            <person name="Nakamura S."/>
            <person name="Okada Y."/>
            <person name="Kumanogoh A."/>
            <person name="Takeda K."/>
        </authorList>
    </citation>
    <scope>NUCLEOTIDE SEQUENCE</scope>
    <source>
        <strain evidence="3">H105_2-2</strain>
        <strain evidence="2">N016-13</strain>
        <strain evidence="4">RA-N001-16</strain>
    </source>
</reference>
<proteinExistence type="predicted"/>
<dbReference type="Proteomes" id="UP000286113">
    <property type="component" value="Unassembled WGS sequence"/>
</dbReference>
<dbReference type="EMBL" id="QSAV01000010">
    <property type="protein sequence ID" value="RGW81250.1"/>
    <property type="molecule type" value="Genomic_DNA"/>
</dbReference>
<dbReference type="Proteomes" id="UP000450161">
    <property type="component" value="Unassembled WGS sequence"/>
</dbReference>
<evidence type="ECO:0000313" key="6">
    <source>
        <dbReference type="EMBL" id="MQN33072.1"/>
    </source>
</evidence>
<evidence type="ECO:0000313" key="5">
    <source>
        <dbReference type="EMBL" id="MQN10366.1"/>
    </source>
</evidence>
<reference evidence="21 23" key="3">
    <citation type="submission" date="2019-09" db="EMBL/GenBank/DDBJ databases">
        <title>Distinct polysaccharide growth profiles of human intestinal Prevotella copri isolates.</title>
        <authorList>
            <person name="Fehlner-Peach H."/>
            <person name="Magnabosco C."/>
            <person name="Raghavan V."/>
            <person name="Scher J.U."/>
            <person name="Tett A."/>
            <person name="Cox L.M."/>
            <person name="Gottsegen C."/>
            <person name="Watters A."/>
            <person name="Wiltshire- Gordon J.D."/>
            <person name="Segata N."/>
            <person name="Bonneau R."/>
            <person name="Littman D.R."/>
        </authorList>
    </citation>
    <scope>NUCLEOTIDE SEQUENCE [LARGE SCALE GENOMIC DNA]</scope>
    <source>
        <strain evidence="23">iAA108</strain>
        <strain evidence="6">IAP146</strain>
        <strain evidence="5">IK21513</strain>
        <strain evidence="21">iK21513</strain>
    </source>
</reference>
<dbReference type="Proteomes" id="UP001208620">
    <property type="component" value="Unassembled WGS sequence"/>
</dbReference>
<evidence type="ECO:0000313" key="17">
    <source>
        <dbReference type="Proteomes" id="UP000285604"/>
    </source>
</evidence>
<dbReference type="RefSeq" id="WP_117586280.1">
    <property type="nucleotide sequence ID" value="NZ_CATKVS010000009.1"/>
</dbReference>
<dbReference type="Proteomes" id="UP001209476">
    <property type="component" value="Unassembled WGS sequence"/>
</dbReference>
<dbReference type="EMBL" id="JAPDVD010000001">
    <property type="protein sequence ID" value="MCW4136631.1"/>
    <property type="molecule type" value="Genomic_DNA"/>
</dbReference>
<dbReference type="NCBIfam" id="TIGR04256">
    <property type="entry name" value="GxxExxY"/>
    <property type="match status" value="1"/>
</dbReference>
<evidence type="ECO:0000313" key="19">
    <source>
        <dbReference type="Proteomes" id="UP000286113"/>
    </source>
</evidence>
<dbReference type="Proteomes" id="UP000285604">
    <property type="component" value="Unassembled WGS sequence"/>
</dbReference>
<reference evidence="8 24" key="2">
    <citation type="submission" date="2019-08" db="EMBL/GenBank/DDBJ databases">
        <title>In-depth cultivation of the pig gut microbiome towards novel bacterial diversity and tailored functional studies.</title>
        <authorList>
            <person name="Wylensek D."/>
            <person name="Hitch T.C.A."/>
            <person name="Clavel T."/>
        </authorList>
    </citation>
    <scope>NUCLEOTIDE SEQUENCE [LARGE SCALE GENOMIC DNA]</scope>
    <source>
        <strain evidence="8 24">LKV-178-WT-2C</strain>
    </source>
</reference>
<organism evidence="1 25">
    <name type="scientific">Segatella copri</name>
    <dbReference type="NCBI Taxonomy" id="165179"/>
    <lineage>
        <taxon>Bacteria</taxon>
        <taxon>Pseudomonadati</taxon>
        <taxon>Bacteroidota</taxon>
        <taxon>Bacteroidia</taxon>
        <taxon>Bacteroidales</taxon>
        <taxon>Prevotellaceae</taxon>
        <taxon>Segatella</taxon>
    </lineage>
</organism>
<dbReference type="Proteomes" id="UP000283872">
    <property type="component" value="Unassembled WGS sequence"/>
</dbReference>
<sequence>MTENEISYKIIGAIYKVYNELGPGLLESVYEAALCYQLRKDGLRVENQVKLDVMYDGKVLPVDFRLDILVEDKVIVELKSVAEMKDVFHKQLLTYLRVAKKHLGILVNFSTTDIRKSIFRKVNGYTPMD</sequence>
<dbReference type="EMBL" id="VUNF01000013">
    <property type="protein sequence ID" value="MST77663.1"/>
    <property type="molecule type" value="Genomic_DNA"/>
</dbReference>
<dbReference type="eggNOG" id="COG0614">
    <property type="taxonomic scope" value="Bacteria"/>
</dbReference>
<reference evidence="15 16" key="1">
    <citation type="submission" date="2018-08" db="EMBL/GenBank/DDBJ databases">
        <title>A genome reference for cultivated species of the human gut microbiota.</title>
        <authorList>
            <person name="Zou Y."/>
            <person name="Xue W."/>
            <person name="Luo G."/>
        </authorList>
    </citation>
    <scope>NUCLEOTIDE SEQUENCE [LARGE SCALE GENOMIC DNA]</scope>
    <source>
        <strain evidence="11 18">AF10-17</strain>
        <strain evidence="10 19">AF22-1</strain>
        <strain evidence="9 15">AF24-12</strain>
        <strain evidence="14 16">AM16-54</strain>
        <strain evidence="13 20">AM22-1</strain>
        <strain evidence="12 17">OF03-3</strain>
    </source>
</reference>
<name>A0A174S7U5_9BACT</name>
<evidence type="ECO:0000313" key="21">
    <source>
        <dbReference type="Proteomes" id="UP000406735"/>
    </source>
</evidence>
<gene>
    <name evidence="14" type="ORF">DW192_02270</name>
    <name evidence="13" type="ORF">DW250_09450</name>
    <name evidence="11" type="ORF">DWV53_04305</name>
    <name evidence="10" type="ORF">DWX90_00250</name>
    <name evidence="9" type="ORF">DWY11_01210</name>
    <name evidence="12" type="ORF">DXA63_13780</name>
    <name evidence="7" type="ORF">F7D74_00860</name>
    <name evidence="6" type="ORF">F7D90_14215</name>
    <name evidence="5" type="ORF">F7D97_10680</name>
    <name evidence="8" type="ORF">FYJ72_08205</name>
    <name evidence="1" type="ORF">NNC55_06570</name>
    <name evidence="4" type="ORF">ONS98_14065</name>
    <name evidence="3" type="ORF">ONT01_02330</name>
    <name evidence="2" type="ORF">ONT05_06500</name>
</gene>
<evidence type="ECO:0000313" key="9">
    <source>
        <dbReference type="EMBL" id="RGS19401.1"/>
    </source>
</evidence>
<dbReference type="Proteomes" id="UP000406735">
    <property type="component" value="Unassembled WGS sequence"/>
</dbReference>
<dbReference type="Proteomes" id="UP001204486">
    <property type="component" value="Unassembled WGS sequence"/>
</dbReference>
<dbReference type="EMBL" id="VZCC01000006">
    <property type="protein sequence ID" value="MQN82566.1"/>
    <property type="molecule type" value="Genomic_DNA"/>
</dbReference>